<feature type="compositionally biased region" description="Acidic residues" evidence="1">
    <location>
        <begin position="158"/>
        <end position="175"/>
    </location>
</feature>
<dbReference type="EMBL" id="JAGTJJ010000002">
    <property type="protein sequence ID" value="MDC3980444.1"/>
    <property type="molecule type" value="Genomic_DNA"/>
</dbReference>
<organism evidence="2 3">
    <name type="scientific">Polyangium jinanense</name>
    <dbReference type="NCBI Taxonomy" id="2829994"/>
    <lineage>
        <taxon>Bacteria</taxon>
        <taxon>Pseudomonadati</taxon>
        <taxon>Myxococcota</taxon>
        <taxon>Polyangia</taxon>
        <taxon>Polyangiales</taxon>
        <taxon>Polyangiaceae</taxon>
        <taxon>Polyangium</taxon>
    </lineage>
</organism>
<name>A0A9X3WYF2_9BACT</name>
<reference evidence="2 3" key="1">
    <citation type="submission" date="2021-04" db="EMBL/GenBank/DDBJ databases">
        <title>Genome analysis of Polyangium sp.</title>
        <authorList>
            <person name="Li Y."/>
            <person name="Wang J."/>
        </authorList>
    </citation>
    <scope>NUCLEOTIDE SEQUENCE [LARGE SCALE GENOMIC DNA]</scope>
    <source>
        <strain evidence="2 3">SDU14</strain>
    </source>
</reference>
<dbReference type="Proteomes" id="UP001151081">
    <property type="component" value="Unassembled WGS sequence"/>
</dbReference>
<protein>
    <submittedName>
        <fullName evidence="2">Uncharacterized protein</fullName>
    </submittedName>
</protein>
<comment type="caution">
    <text evidence="2">The sequence shown here is derived from an EMBL/GenBank/DDBJ whole genome shotgun (WGS) entry which is preliminary data.</text>
</comment>
<sequence>MIARPDLEALLVALVLVPGTYSRNRFFALYTDPEAARVRRRAKLLRSVIAEVTQNDPARRGHIVAIDEQKDGGATFTYVVPSLNLRRTTTLSELELSIVRYALACRAGSIAPATPPDEKAFAPLGEDDPVRARIEDTLRKLAPDLAALTSSGALATDEACDLDEPCDPDERDEPTEACAPSPAPSGLSSLPEGATER</sequence>
<evidence type="ECO:0000313" key="2">
    <source>
        <dbReference type="EMBL" id="MDC3980444.1"/>
    </source>
</evidence>
<keyword evidence="3" id="KW-1185">Reference proteome</keyword>
<dbReference type="RefSeq" id="WP_272417483.1">
    <property type="nucleotide sequence ID" value="NZ_JAGTJJ010000002.1"/>
</dbReference>
<accession>A0A9X3WYF2</accession>
<feature type="region of interest" description="Disordered" evidence="1">
    <location>
        <begin position="153"/>
        <end position="197"/>
    </location>
</feature>
<gene>
    <name evidence="2" type="ORF">KEG57_08070</name>
</gene>
<dbReference type="AlphaFoldDB" id="A0A9X3WYF2"/>
<evidence type="ECO:0000313" key="3">
    <source>
        <dbReference type="Proteomes" id="UP001151081"/>
    </source>
</evidence>
<evidence type="ECO:0000256" key="1">
    <source>
        <dbReference type="SAM" id="MobiDB-lite"/>
    </source>
</evidence>
<proteinExistence type="predicted"/>